<dbReference type="Proteomes" id="UP000662857">
    <property type="component" value="Chromosome"/>
</dbReference>
<dbReference type="Gene3D" id="1.20.1080.10">
    <property type="entry name" value="Glycerol uptake facilitator protein"/>
    <property type="match status" value="2"/>
</dbReference>
<evidence type="ECO:0000256" key="5">
    <source>
        <dbReference type="ARBA" id="ARBA00023136"/>
    </source>
</evidence>
<feature type="transmembrane region" description="Helical" evidence="7">
    <location>
        <begin position="200"/>
        <end position="224"/>
    </location>
</feature>
<dbReference type="EMBL" id="CP070499">
    <property type="protein sequence ID" value="QSB17339.1"/>
    <property type="molecule type" value="Genomic_DNA"/>
</dbReference>
<evidence type="ECO:0000256" key="1">
    <source>
        <dbReference type="ARBA" id="ARBA00004141"/>
    </source>
</evidence>
<organism evidence="8 9">
    <name type="scientific">Natronosporangium hydrolyticum</name>
    <dbReference type="NCBI Taxonomy" id="2811111"/>
    <lineage>
        <taxon>Bacteria</taxon>
        <taxon>Bacillati</taxon>
        <taxon>Actinomycetota</taxon>
        <taxon>Actinomycetes</taxon>
        <taxon>Micromonosporales</taxon>
        <taxon>Micromonosporaceae</taxon>
        <taxon>Natronosporangium</taxon>
    </lineage>
</organism>
<name>A0A895YPC9_9ACTN</name>
<keyword evidence="3 6" id="KW-0812">Transmembrane</keyword>
<keyword evidence="4 7" id="KW-1133">Transmembrane helix</keyword>
<dbReference type="PANTHER" id="PTHR19139">
    <property type="entry name" value="AQUAPORIN TRANSPORTER"/>
    <property type="match status" value="1"/>
</dbReference>
<reference evidence="8" key="1">
    <citation type="submission" date="2021-02" db="EMBL/GenBank/DDBJ databases">
        <title>Natrosporangium hydrolyticum gen. nov., sp. nov, a haloalkaliphilic actinobacterium from a soda solonchak soil.</title>
        <authorList>
            <person name="Sorokin D.Y."/>
            <person name="Khijniak T.V."/>
            <person name="Zakharycheva A.P."/>
            <person name="Boueva O.V."/>
            <person name="Ariskina E.V."/>
            <person name="Hahnke R.L."/>
            <person name="Bunk B."/>
            <person name="Sproer C."/>
            <person name="Schumann P."/>
            <person name="Evtushenko L.I."/>
            <person name="Kublanov I.V."/>
        </authorList>
    </citation>
    <scope>NUCLEOTIDE SEQUENCE</scope>
    <source>
        <strain evidence="8">DSM 106523</strain>
    </source>
</reference>
<dbReference type="InterPro" id="IPR023271">
    <property type="entry name" value="Aquaporin-like"/>
</dbReference>
<keyword evidence="6" id="KW-0813">Transport</keyword>
<keyword evidence="5 7" id="KW-0472">Membrane</keyword>
<dbReference type="GO" id="GO:0005886">
    <property type="term" value="C:plasma membrane"/>
    <property type="evidence" value="ECO:0007669"/>
    <property type="project" value="TreeGrafter"/>
</dbReference>
<feature type="transmembrane region" description="Helical" evidence="7">
    <location>
        <begin position="53"/>
        <end position="81"/>
    </location>
</feature>
<comment type="subcellular location">
    <subcellularLocation>
        <location evidence="1">Membrane</location>
        <topology evidence="1">Multi-pass membrane protein</topology>
    </subcellularLocation>
</comment>
<protein>
    <submittedName>
        <fullName evidence="8">Aquaporin</fullName>
    </submittedName>
</protein>
<evidence type="ECO:0000256" key="4">
    <source>
        <dbReference type="ARBA" id="ARBA00022989"/>
    </source>
</evidence>
<dbReference type="Pfam" id="PF00230">
    <property type="entry name" value="MIP"/>
    <property type="match status" value="1"/>
</dbReference>
<dbReference type="KEGG" id="nhy:JQS43_14935"/>
<feature type="transmembrane region" description="Helical" evidence="7">
    <location>
        <begin position="158"/>
        <end position="180"/>
    </location>
</feature>
<dbReference type="SUPFAM" id="SSF81338">
    <property type="entry name" value="Aquaporin-like"/>
    <property type="match status" value="1"/>
</dbReference>
<sequence>MPARQLPRWRRAFAEAVGSGLLVTAIVGSGAAASRLTPDDVGAQLAYHSIAVAIALAVLIAVFLPVSGAHLNPVVTVLAWWRERRAPGAAADAGCYLAAQFAGGSAGAVVANVMFELPTVALSSTARTGVGQWVGEVVATAGLVLVIGALSRTGRTGAIPLAVGGWIGAAIWFTASAAFANPAVTVGRVFTDSFAGIAPAAAPAFIAAQFGGALLGAALVRLWWPDRSSSRKERHVRT</sequence>
<dbReference type="PANTHER" id="PTHR19139:SF199">
    <property type="entry name" value="MIP17260P"/>
    <property type="match status" value="1"/>
</dbReference>
<dbReference type="InterPro" id="IPR034294">
    <property type="entry name" value="Aquaporin_transptr"/>
</dbReference>
<proteinExistence type="inferred from homology"/>
<accession>A0A895YPC9</accession>
<dbReference type="AlphaFoldDB" id="A0A895YPC9"/>
<feature type="transmembrane region" description="Helical" evidence="7">
    <location>
        <begin position="93"/>
        <end position="113"/>
    </location>
</feature>
<evidence type="ECO:0000256" key="7">
    <source>
        <dbReference type="SAM" id="Phobius"/>
    </source>
</evidence>
<evidence type="ECO:0000256" key="2">
    <source>
        <dbReference type="ARBA" id="ARBA00006175"/>
    </source>
</evidence>
<dbReference type="GO" id="GO:0015250">
    <property type="term" value="F:water channel activity"/>
    <property type="evidence" value="ECO:0007669"/>
    <property type="project" value="TreeGrafter"/>
</dbReference>
<evidence type="ECO:0000256" key="3">
    <source>
        <dbReference type="ARBA" id="ARBA00022692"/>
    </source>
</evidence>
<gene>
    <name evidence="8" type="ORF">JQS43_14935</name>
</gene>
<evidence type="ECO:0000313" key="9">
    <source>
        <dbReference type="Proteomes" id="UP000662857"/>
    </source>
</evidence>
<dbReference type="PRINTS" id="PR00783">
    <property type="entry name" value="MINTRINSICP"/>
</dbReference>
<evidence type="ECO:0000256" key="6">
    <source>
        <dbReference type="RuleBase" id="RU000477"/>
    </source>
</evidence>
<keyword evidence="9" id="KW-1185">Reference proteome</keyword>
<feature type="transmembrane region" description="Helical" evidence="7">
    <location>
        <begin position="12"/>
        <end position="33"/>
    </location>
</feature>
<comment type="similarity">
    <text evidence="2 6">Belongs to the MIP/aquaporin (TC 1.A.8) family.</text>
</comment>
<feature type="transmembrane region" description="Helical" evidence="7">
    <location>
        <begin position="133"/>
        <end position="151"/>
    </location>
</feature>
<evidence type="ECO:0000313" key="8">
    <source>
        <dbReference type="EMBL" id="QSB17339.1"/>
    </source>
</evidence>
<dbReference type="InterPro" id="IPR000425">
    <property type="entry name" value="MIP"/>
</dbReference>